<evidence type="ECO:0000313" key="9">
    <source>
        <dbReference type="EMBL" id="UYC82735.1"/>
    </source>
</evidence>
<dbReference type="SUPFAM" id="SSF52540">
    <property type="entry name" value="P-loop containing nucleoside triphosphate hydrolases"/>
    <property type="match status" value="1"/>
</dbReference>
<dbReference type="Gene3D" id="3.40.50.300">
    <property type="entry name" value="P-loop containing nucleotide triphosphate hydrolases"/>
    <property type="match status" value="1"/>
</dbReference>
<comment type="subcellular location">
    <subcellularLocation>
        <location evidence="1">Cell membrane</location>
        <topology evidence="1">Multi-pass membrane protein</topology>
    </subcellularLocation>
</comment>
<evidence type="ECO:0000256" key="5">
    <source>
        <dbReference type="ARBA" id="ARBA00023136"/>
    </source>
</evidence>
<dbReference type="CDD" id="cd01127">
    <property type="entry name" value="TrwB_TraG_TraD_VirD4"/>
    <property type="match status" value="1"/>
</dbReference>
<sequence>MAPVDRHRRQARTRPDPHRMHEQREQLMKTTTPDPFQTALEQFQWPWWGTALIIAVVVLAIAAAVWMVIRKAGSGAMDHLQSKMLHRNDIRAAKYPARRKEAVRLHPNAVGLAPGQQVGTLVHGGPIFQGWRDTCMALMGPGRGKTSGQVIPKMVNAPGAAMFTSRRIDGVREIIAGRPTSTAWVFDPQRIYRKDTRPDFVFNPLMGIRTRDDADELAEIFETATKPKGAKTDAQFDPQGKSLLAFALLAAARTNKTLADVHGWLNTETGGGEILDILERSGDPSAAMAMKGMEEQYDRTRKSVYATAQRMASALSNDQAMAWTNTSGIRRFDPETFVRSKDTLILLSKKGTAASSAFLTALVRAVCKAAEQLAEDNGGRLETPFVVELDECANVVKWPELPDLYSYYGGYGIALSSYFQSWAQGVKEFGAETMNAMWNAAGIRIYGGGESAQGDFLRRLSDSVGTFKEVIKSYSAGSNNRSTSTSTQVRPIMTAGDLEGLPFWRAIVSVPGARPVLVKTTPWFRDKKLKERIGDVKPAARDVEETEEIRDVQPV</sequence>
<evidence type="ECO:0000256" key="3">
    <source>
        <dbReference type="ARBA" id="ARBA00022692"/>
    </source>
</evidence>
<name>A0A9Q9PCH2_9MICO</name>
<keyword evidence="3 7" id="KW-0812">Transmembrane</keyword>
<dbReference type="GO" id="GO:0005886">
    <property type="term" value="C:plasma membrane"/>
    <property type="evidence" value="ECO:0007669"/>
    <property type="project" value="UniProtKB-SubCell"/>
</dbReference>
<feature type="compositionally biased region" description="Basic residues" evidence="6">
    <location>
        <begin position="1"/>
        <end position="12"/>
    </location>
</feature>
<feature type="domain" description="TraD/TraG TraM recognition site" evidence="8">
    <location>
        <begin position="384"/>
        <end position="502"/>
    </location>
</feature>
<feature type="compositionally biased region" description="Basic and acidic residues" evidence="6">
    <location>
        <begin position="13"/>
        <end position="27"/>
    </location>
</feature>
<dbReference type="InterPro" id="IPR051539">
    <property type="entry name" value="T4SS-coupling_protein"/>
</dbReference>
<dbReference type="InterPro" id="IPR027417">
    <property type="entry name" value="P-loop_NTPase"/>
</dbReference>
<keyword evidence="2" id="KW-1003">Cell membrane</keyword>
<dbReference type="Proteomes" id="UP001062223">
    <property type="component" value="Plasmid unnamed"/>
</dbReference>
<protein>
    <submittedName>
        <fullName evidence="9">TraM recognition domain-containing protein</fullName>
    </submittedName>
</protein>
<dbReference type="PANTHER" id="PTHR37937:SF1">
    <property type="entry name" value="CONJUGATIVE TRANSFER: DNA TRANSPORT"/>
    <property type="match status" value="1"/>
</dbReference>
<dbReference type="EMBL" id="CP106880">
    <property type="protein sequence ID" value="UYC82735.1"/>
    <property type="molecule type" value="Genomic_DNA"/>
</dbReference>
<dbReference type="AlphaFoldDB" id="A0A9Q9PCH2"/>
<evidence type="ECO:0000259" key="8">
    <source>
        <dbReference type="Pfam" id="PF12696"/>
    </source>
</evidence>
<geneLocation type="plasmid" evidence="9 10">
    <name>unnamed</name>
</geneLocation>
<keyword evidence="4 7" id="KW-1133">Transmembrane helix</keyword>
<evidence type="ECO:0000256" key="6">
    <source>
        <dbReference type="SAM" id="MobiDB-lite"/>
    </source>
</evidence>
<evidence type="ECO:0000256" key="4">
    <source>
        <dbReference type="ARBA" id="ARBA00022989"/>
    </source>
</evidence>
<evidence type="ECO:0000256" key="7">
    <source>
        <dbReference type="SAM" id="Phobius"/>
    </source>
</evidence>
<organism evidence="9 10">
    <name type="scientific">Curtobacterium poinsettiae</name>
    <dbReference type="NCBI Taxonomy" id="159612"/>
    <lineage>
        <taxon>Bacteria</taxon>
        <taxon>Bacillati</taxon>
        <taxon>Actinomycetota</taxon>
        <taxon>Actinomycetes</taxon>
        <taxon>Micrococcales</taxon>
        <taxon>Microbacteriaceae</taxon>
        <taxon>Curtobacterium</taxon>
    </lineage>
</organism>
<proteinExistence type="predicted"/>
<dbReference type="PANTHER" id="PTHR37937">
    <property type="entry name" value="CONJUGATIVE TRANSFER: DNA TRANSPORT"/>
    <property type="match status" value="1"/>
</dbReference>
<reference evidence="9" key="1">
    <citation type="submission" date="2022-09" db="EMBL/GenBank/DDBJ databases">
        <title>Taxonomy of Curtobacterium flaccumfaciens.</title>
        <authorList>
            <person name="Osdaghi E."/>
            <person name="Taghavi S.M."/>
            <person name="Hamidizade M."/>
            <person name="Abachi H."/>
            <person name="Fazliarab A."/>
            <person name="Baeyen S."/>
            <person name="Portier P."/>
            <person name="Van Vaerenbergh J."/>
            <person name="Jacques M.-A."/>
        </authorList>
    </citation>
    <scope>NUCLEOTIDE SEQUENCE</scope>
    <source>
        <strain evidence="9">AGQB46</strain>
        <plasmid evidence="9">unnamed</plasmid>
    </source>
</reference>
<keyword evidence="5 7" id="KW-0472">Membrane</keyword>
<evidence type="ECO:0000256" key="2">
    <source>
        <dbReference type="ARBA" id="ARBA00022475"/>
    </source>
</evidence>
<dbReference type="KEGG" id="cpoi:OE229_17525"/>
<evidence type="ECO:0000256" key="1">
    <source>
        <dbReference type="ARBA" id="ARBA00004651"/>
    </source>
</evidence>
<feature type="region of interest" description="Disordered" evidence="6">
    <location>
        <begin position="1"/>
        <end position="29"/>
    </location>
</feature>
<dbReference type="Pfam" id="PF12696">
    <property type="entry name" value="TraG-D_C"/>
    <property type="match status" value="1"/>
</dbReference>
<keyword evidence="9" id="KW-0614">Plasmid</keyword>
<feature type="transmembrane region" description="Helical" evidence="7">
    <location>
        <begin position="45"/>
        <end position="69"/>
    </location>
</feature>
<accession>A0A9Q9PCH2</accession>
<gene>
    <name evidence="9" type="ORF">OE229_17525</name>
</gene>
<dbReference type="InterPro" id="IPR032689">
    <property type="entry name" value="TraG-D_C"/>
</dbReference>
<evidence type="ECO:0000313" key="10">
    <source>
        <dbReference type="Proteomes" id="UP001062223"/>
    </source>
</evidence>
<dbReference type="RefSeq" id="WP_262118663.1">
    <property type="nucleotide sequence ID" value="NZ_CP104936.1"/>
</dbReference>